<comment type="cofactor">
    <cofactor evidence="1">
        <name>heme b</name>
        <dbReference type="ChEBI" id="CHEBI:60344"/>
    </cofactor>
</comment>
<keyword evidence="4" id="KW-0479">Metal-binding</keyword>
<dbReference type="EMBL" id="CP014579">
    <property type="protein sequence ID" value="ANB76483.1"/>
    <property type="molecule type" value="Genomic_DNA"/>
</dbReference>
<evidence type="ECO:0000256" key="3">
    <source>
        <dbReference type="ARBA" id="ARBA00022617"/>
    </source>
</evidence>
<dbReference type="GO" id="GO:0070301">
    <property type="term" value="P:cellular response to hydrogen peroxide"/>
    <property type="evidence" value="ECO:0007669"/>
    <property type="project" value="TreeGrafter"/>
</dbReference>
<evidence type="ECO:0000256" key="4">
    <source>
        <dbReference type="ARBA" id="ARBA00022723"/>
    </source>
</evidence>
<evidence type="ECO:0000256" key="6">
    <source>
        <dbReference type="ARBA" id="ARBA00023004"/>
    </source>
</evidence>
<dbReference type="InterPro" id="IPR010255">
    <property type="entry name" value="Haem_peroxidase_sf"/>
</dbReference>
<evidence type="ECO:0000256" key="2">
    <source>
        <dbReference type="ARBA" id="ARBA00022559"/>
    </source>
</evidence>
<name>A0A161I339_9BURK</name>
<organism evidence="8 9">
    <name type="scientific">Paraburkholderia phytofirmans OLGA172</name>
    <dbReference type="NCBI Taxonomy" id="1417228"/>
    <lineage>
        <taxon>Bacteria</taxon>
        <taxon>Pseudomonadati</taxon>
        <taxon>Pseudomonadota</taxon>
        <taxon>Betaproteobacteria</taxon>
        <taxon>Burkholderiales</taxon>
        <taxon>Burkholderiaceae</taxon>
        <taxon>Paraburkholderia</taxon>
    </lineage>
</organism>
<evidence type="ECO:0000256" key="1">
    <source>
        <dbReference type="ARBA" id="ARBA00001970"/>
    </source>
</evidence>
<keyword evidence="3" id="KW-0349">Heme</keyword>
<accession>A0A161I339</accession>
<dbReference type="PANTHER" id="PTHR30555:SF0">
    <property type="entry name" value="CATALASE-PEROXIDASE"/>
    <property type="match status" value="1"/>
</dbReference>
<dbReference type="Proteomes" id="UP000076852">
    <property type="component" value="Chromosome 2"/>
</dbReference>
<keyword evidence="6" id="KW-0408">Iron</keyword>
<dbReference type="AlphaFoldDB" id="A0A161I339"/>
<keyword evidence="9" id="KW-1185">Reference proteome</keyword>
<dbReference type="InterPro" id="IPR000763">
    <property type="entry name" value="Catalase_peroxidase"/>
</dbReference>
<keyword evidence="5" id="KW-0560">Oxidoreductase</keyword>
<dbReference type="GO" id="GO:0004096">
    <property type="term" value="F:catalase activity"/>
    <property type="evidence" value="ECO:0007669"/>
    <property type="project" value="InterPro"/>
</dbReference>
<dbReference type="KEGG" id="buz:AYM40_30200"/>
<keyword evidence="2" id="KW-0575">Peroxidase</keyword>
<gene>
    <name evidence="8" type="ORF">AYM40_30200</name>
</gene>
<sequence>MPRKFTKAATAQRVRSSGSGTRVDLPFGANSQLRALAEVYGSLDAKEKFVHDFAAAWCKVMNLDRFDLA</sequence>
<dbReference type="STRING" id="1804984.AYM40_30200"/>
<evidence type="ECO:0000256" key="7">
    <source>
        <dbReference type="SAM" id="MobiDB-lite"/>
    </source>
</evidence>
<dbReference type="SUPFAM" id="SSF48113">
    <property type="entry name" value="Heme-dependent peroxidases"/>
    <property type="match status" value="1"/>
</dbReference>
<evidence type="ECO:0000256" key="5">
    <source>
        <dbReference type="ARBA" id="ARBA00023002"/>
    </source>
</evidence>
<dbReference type="PANTHER" id="PTHR30555">
    <property type="entry name" value="HYDROPEROXIDASE I, BIFUNCTIONAL CATALASE-PEROXIDASE"/>
    <property type="match status" value="1"/>
</dbReference>
<dbReference type="GO" id="GO:0042744">
    <property type="term" value="P:hydrogen peroxide catabolic process"/>
    <property type="evidence" value="ECO:0007669"/>
    <property type="project" value="TreeGrafter"/>
</dbReference>
<protein>
    <recommendedName>
        <fullName evidence="10">Catalase-peroxidase</fullName>
    </recommendedName>
</protein>
<evidence type="ECO:0008006" key="10">
    <source>
        <dbReference type="Google" id="ProtNLM"/>
    </source>
</evidence>
<dbReference type="GO" id="GO:0046872">
    <property type="term" value="F:metal ion binding"/>
    <property type="evidence" value="ECO:0007669"/>
    <property type="project" value="UniProtKB-KW"/>
</dbReference>
<reference evidence="8 9" key="1">
    <citation type="journal article" date="2016" name="Gene">
        <title>PacBio SMRT assembly of a complex multi-replicon genome reveals chlorocatechol degradative operon in a region of genome plasticity.</title>
        <authorList>
            <person name="Ricker N."/>
            <person name="Shen S.Y."/>
            <person name="Goordial J."/>
            <person name="Jin S."/>
            <person name="Fulthorpe R.R."/>
        </authorList>
    </citation>
    <scope>NUCLEOTIDE SEQUENCE [LARGE SCALE GENOMIC DNA]</scope>
    <source>
        <strain evidence="8 9">OLGA172</strain>
    </source>
</reference>
<proteinExistence type="predicted"/>
<evidence type="ECO:0000313" key="9">
    <source>
        <dbReference type="Proteomes" id="UP000076852"/>
    </source>
</evidence>
<evidence type="ECO:0000313" key="8">
    <source>
        <dbReference type="EMBL" id="ANB76483.1"/>
    </source>
</evidence>
<dbReference type="Gene3D" id="1.10.520.10">
    <property type="match status" value="1"/>
</dbReference>
<feature type="region of interest" description="Disordered" evidence="7">
    <location>
        <begin position="1"/>
        <end position="21"/>
    </location>
</feature>
<dbReference type="GO" id="GO:0005829">
    <property type="term" value="C:cytosol"/>
    <property type="evidence" value="ECO:0007669"/>
    <property type="project" value="TreeGrafter"/>
</dbReference>
<dbReference type="GO" id="GO:0020037">
    <property type="term" value="F:heme binding"/>
    <property type="evidence" value="ECO:0007669"/>
    <property type="project" value="InterPro"/>
</dbReference>